<keyword evidence="3" id="KW-1185">Reference proteome</keyword>
<dbReference type="EMBL" id="BAAAGE010000001">
    <property type="protein sequence ID" value="GAA0717884.1"/>
    <property type="molecule type" value="Genomic_DNA"/>
</dbReference>
<reference evidence="3" key="1">
    <citation type="journal article" date="2019" name="Int. J. Syst. Evol. Microbiol.">
        <title>The Global Catalogue of Microorganisms (GCM) 10K type strain sequencing project: providing services to taxonomists for standard genome sequencing and annotation.</title>
        <authorList>
            <consortium name="The Broad Institute Genomics Platform"/>
            <consortium name="The Broad Institute Genome Sequencing Center for Infectious Disease"/>
            <person name="Wu L."/>
            <person name="Ma J."/>
        </authorList>
    </citation>
    <scope>NUCLEOTIDE SEQUENCE [LARGE SCALE GENOMIC DNA]</scope>
    <source>
        <strain evidence="3">JCM 15974</strain>
    </source>
</reference>
<dbReference type="RefSeq" id="WP_343911751.1">
    <property type="nucleotide sequence ID" value="NZ_BAAAGE010000001.1"/>
</dbReference>
<keyword evidence="1" id="KW-0472">Membrane</keyword>
<organism evidence="2 3">
    <name type="scientific">Aquimarina litoralis</name>
    <dbReference type="NCBI Taxonomy" id="584605"/>
    <lineage>
        <taxon>Bacteria</taxon>
        <taxon>Pseudomonadati</taxon>
        <taxon>Bacteroidota</taxon>
        <taxon>Flavobacteriia</taxon>
        <taxon>Flavobacteriales</taxon>
        <taxon>Flavobacteriaceae</taxon>
        <taxon>Aquimarina</taxon>
    </lineage>
</organism>
<evidence type="ECO:0000313" key="3">
    <source>
        <dbReference type="Proteomes" id="UP001501758"/>
    </source>
</evidence>
<protein>
    <recommendedName>
        <fullName evidence="4">Auto-transporter adhesin head GIN domain-containing protein</fullName>
    </recommendedName>
</protein>
<keyword evidence="1" id="KW-1133">Transmembrane helix</keyword>
<accession>A0ABP3TXR2</accession>
<comment type="caution">
    <text evidence="2">The sequence shown here is derived from an EMBL/GenBank/DDBJ whole genome shotgun (WGS) entry which is preliminary data.</text>
</comment>
<evidence type="ECO:0008006" key="4">
    <source>
        <dbReference type="Google" id="ProtNLM"/>
    </source>
</evidence>
<sequence length="114" mass="12248">MKTDTYTKVVLTIIAIALSIIVIKDTNIIPKAYAGESSISSNYGLVPLNDDGTITVKLDTSDEIDVNIKGVSTYDQLRVDINKISTSEELNINLDEVGGSYVSSGGPIKVKLQN</sequence>
<dbReference type="Proteomes" id="UP001501758">
    <property type="component" value="Unassembled WGS sequence"/>
</dbReference>
<gene>
    <name evidence="2" type="ORF">GCM10009430_15330</name>
</gene>
<feature type="transmembrane region" description="Helical" evidence="1">
    <location>
        <begin position="6"/>
        <end position="23"/>
    </location>
</feature>
<name>A0ABP3TXR2_9FLAO</name>
<proteinExistence type="predicted"/>
<evidence type="ECO:0000256" key="1">
    <source>
        <dbReference type="SAM" id="Phobius"/>
    </source>
</evidence>
<keyword evidence="1" id="KW-0812">Transmembrane</keyword>
<evidence type="ECO:0000313" key="2">
    <source>
        <dbReference type="EMBL" id="GAA0717884.1"/>
    </source>
</evidence>